<evidence type="ECO:0000256" key="2">
    <source>
        <dbReference type="ARBA" id="ARBA00022695"/>
    </source>
</evidence>
<dbReference type="PANTHER" id="PTHR39560">
    <property type="entry name" value="PROTEIN ADENYLYLTRANSFERASE FIC-RELATED"/>
    <property type="match status" value="1"/>
</dbReference>
<evidence type="ECO:0000256" key="3">
    <source>
        <dbReference type="ARBA" id="ARBA00022741"/>
    </source>
</evidence>
<comment type="caution">
    <text evidence="10">The sequence shown here is derived from an EMBL/GenBank/DDBJ whole genome shotgun (WGS) entry which is preliminary data.</text>
</comment>
<evidence type="ECO:0000256" key="6">
    <source>
        <dbReference type="ARBA" id="ARBA00047939"/>
    </source>
</evidence>
<evidence type="ECO:0000259" key="9">
    <source>
        <dbReference type="PROSITE" id="PS51459"/>
    </source>
</evidence>
<dbReference type="SUPFAM" id="SSF140931">
    <property type="entry name" value="Fic-like"/>
    <property type="match status" value="1"/>
</dbReference>
<evidence type="ECO:0000256" key="7">
    <source>
        <dbReference type="ARBA" id="ARBA00048696"/>
    </source>
</evidence>
<dbReference type="GO" id="GO:0005524">
    <property type="term" value="F:ATP binding"/>
    <property type="evidence" value="ECO:0007669"/>
    <property type="project" value="UniProtKB-KW"/>
</dbReference>
<accession>A0AB73BTD6</accession>
<organism evidence="10 11">
    <name type="scientific">Fusobacterium necrophorum BL</name>
    <dbReference type="NCBI Taxonomy" id="1441732"/>
    <lineage>
        <taxon>Bacteria</taxon>
        <taxon>Fusobacteriati</taxon>
        <taxon>Fusobacteriota</taxon>
        <taxon>Fusobacteriia</taxon>
        <taxon>Fusobacteriales</taxon>
        <taxon>Fusobacteriaceae</taxon>
        <taxon>Fusobacterium</taxon>
    </lineage>
</organism>
<evidence type="ECO:0000256" key="1">
    <source>
        <dbReference type="ARBA" id="ARBA00022679"/>
    </source>
</evidence>
<reference evidence="10 11" key="1">
    <citation type="submission" date="2014-01" db="EMBL/GenBank/DDBJ databases">
        <title>Comparative genomics of Fusobacterium necrophorum wild isolates.</title>
        <authorList>
            <person name="Kittichotirat W."/>
            <person name="Bumgarner R.E."/>
            <person name="Lawrence P."/>
        </authorList>
    </citation>
    <scope>NUCLEOTIDE SEQUENCE [LARGE SCALE GENOMIC DNA]</scope>
    <source>
        <strain evidence="10 11">BL</strain>
    </source>
</reference>
<dbReference type="PANTHER" id="PTHR39560:SF1">
    <property type="entry name" value="PROTEIN ADENYLYLTRANSFERASE FIC-RELATED"/>
    <property type="match status" value="1"/>
</dbReference>
<evidence type="ECO:0000313" key="11">
    <source>
        <dbReference type="Proteomes" id="UP000027473"/>
    </source>
</evidence>
<keyword evidence="2" id="KW-0548">Nucleotidyltransferase</keyword>
<feature type="coiled-coil region" evidence="8">
    <location>
        <begin position="34"/>
        <end position="62"/>
    </location>
</feature>
<keyword evidence="3" id="KW-0547">Nucleotide-binding</keyword>
<dbReference type="Pfam" id="PF02661">
    <property type="entry name" value="Fic"/>
    <property type="match status" value="1"/>
</dbReference>
<dbReference type="RefSeq" id="WP_035905695.1">
    <property type="nucleotide sequence ID" value="NZ_JAAC01000210.1"/>
</dbReference>
<sequence length="239" mass="28880">MDKQTEELFKKLDAMYYLNKKPKEQNFKEEKNNYYKIRKKVKEIKKEIKNLLKNNREELKLNYNFYMKLHKKLFEEIYPEISGKLRDVNVIKREDILNGQSVKYGTSLELRMEGKSFLDNFENKILKAPQTQKKETLIKNTIELWRKHYFFEGNTRTTALFIDIVALKHNIEINLMNKELKNFRNSLVLATENKNFNMLNGYFYDSKITQKEKNNPLVEKIQSKRENKEQNIYKGLTRK</sequence>
<keyword evidence="8" id="KW-0175">Coiled coil</keyword>
<dbReference type="PROSITE" id="PS51459">
    <property type="entry name" value="FIDO"/>
    <property type="match status" value="1"/>
</dbReference>
<gene>
    <name evidence="10" type="ORF">FUSO3_11475</name>
</gene>
<proteinExistence type="predicted"/>
<dbReference type="EMBL" id="JAAC01000210">
    <property type="protein sequence ID" value="KDE60974.1"/>
    <property type="molecule type" value="Genomic_DNA"/>
</dbReference>
<dbReference type="EC" id="2.7.7.108" evidence="5"/>
<comment type="catalytic activity">
    <reaction evidence="6">
        <text>L-threonyl-[protein] + ATP = 3-O-(5'-adenylyl)-L-threonyl-[protein] + diphosphate</text>
        <dbReference type="Rhea" id="RHEA:54292"/>
        <dbReference type="Rhea" id="RHEA-COMP:11060"/>
        <dbReference type="Rhea" id="RHEA-COMP:13847"/>
        <dbReference type="ChEBI" id="CHEBI:30013"/>
        <dbReference type="ChEBI" id="CHEBI:30616"/>
        <dbReference type="ChEBI" id="CHEBI:33019"/>
        <dbReference type="ChEBI" id="CHEBI:138113"/>
        <dbReference type="EC" id="2.7.7.108"/>
    </reaction>
</comment>
<dbReference type="Proteomes" id="UP000027473">
    <property type="component" value="Unassembled WGS sequence"/>
</dbReference>
<name>A0AB73BTD6_9FUSO</name>
<evidence type="ECO:0000256" key="5">
    <source>
        <dbReference type="ARBA" id="ARBA00034531"/>
    </source>
</evidence>
<dbReference type="Gene3D" id="1.10.3290.10">
    <property type="entry name" value="Fido-like domain"/>
    <property type="match status" value="1"/>
</dbReference>
<evidence type="ECO:0000313" key="10">
    <source>
        <dbReference type="EMBL" id="KDE60974.1"/>
    </source>
</evidence>
<evidence type="ECO:0000256" key="4">
    <source>
        <dbReference type="ARBA" id="ARBA00022840"/>
    </source>
</evidence>
<feature type="domain" description="Fido" evidence="9">
    <location>
        <begin position="61"/>
        <end position="205"/>
    </location>
</feature>
<comment type="catalytic activity">
    <reaction evidence="7">
        <text>L-tyrosyl-[protein] + ATP = O-(5'-adenylyl)-L-tyrosyl-[protein] + diphosphate</text>
        <dbReference type="Rhea" id="RHEA:54288"/>
        <dbReference type="Rhea" id="RHEA-COMP:10136"/>
        <dbReference type="Rhea" id="RHEA-COMP:13846"/>
        <dbReference type="ChEBI" id="CHEBI:30616"/>
        <dbReference type="ChEBI" id="CHEBI:33019"/>
        <dbReference type="ChEBI" id="CHEBI:46858"/>
        <dbReference type="ChEBI" id="CHEBI:83624"/>
        <dbReference type="EC" id="2.7.7.108"/>
    </reaction>
</comment>
<dbReference type="GO" id="GO:0051302">
    <property type="term" value="P:regulation of cell division"/>
    <property type="evidence" value="ECO:0007669"/>
    <property type="project" value="TreeGrafter"/>
</dbReference>
<dbReference type="InterPro" id="IPR036597">
    <property type="entry name" value="Fido-like_dom_sf"/>
</dbReference>
<protein>
    <recommendedName>
        <fullName evidence="5">protein adenylyltransferase</fullName>
        <ecNumber evidence="5">2.7.7.108</ecNumber>
    </recommendedName>
</protein>
<dbReference type="AlphaFoldDB" id="A0AB73BTD6"/>
<evidence type="ECO:0000256" key="8">
    <source>
        <dbReference type="SAM" id="Coils"/>
    </source>
</evidence>
<dbReference type="InterPro" id="IPR003812">
    <property type="entry name" value="Fido"/>
</dbReference>
<dbReference type="GO" id="GO:0070733">
    <property type="term" value="F:AMPylase activity"/>
    <property type="evidence" value="ECO:0007669"/>
    <property type="project" value="UniProtKB-EC"/>
</dbReference>
<keyword evidence="1" id="KW-0808">Transferase</keyword>
<keyword evidence="4" id="KW-0067">ATP-binding</keyword>